<dbReference type="Proteomes" id="UP000078343">
    <property type="component" value="Unassembled WGS sequence"/>
</dbReference>
<dbReference type="Pfam" id="PF22919">
    <property type="entry name" value="ATP-synt_VA_C"/>
    <property type="match status" value="1"/>
</dbReference>
<organism evidence="17 18">
    <name type="scientific">Fonsecaea erecta</name>
    <dbReference type="NCBI Taxonomy" id="1367422"/>
    <lineage>
        <taxon>Eukaryota</taxon>
        <taxon>Fungi</taxon>
        <taxon>Dikarya</taxon>
        <taxon>Ascomycota</taxon>
        <taxon>Pezizomycotina</taxon>
        <taxon>Eurotiomycetes</taxon>
        <taxon>Chaetothyriomycetidae</taxon>
        <taxon>Chaetothyriales</taxon>
        <taxon>Herpotrichiellaceae</taxon>
        <taxon>Fonsecaea</taxon>
    </lineage>
</organism>
<dbReference type="PROSITE" id="PS00152">
    <property type="entry name" value="ATPASE_ALPHA_BETA"/>
    <property type="match status" value="1"/>
</dbReference>
<dbReference type="Gene3D" id="3.10.28.10">
    <property type="entry name" value="Homing endonucleases"/>
    <property type="match status" value="2"/>
</dbReference>
<dbReference type="InterPro" id="IPR004042">
    <property type="entry name" value="Intein_endonuc_central"/>
</dbReference>
<dbReference type="PROSITE" id="PS50819">
    <property type="entry name" value="INTEIN_ENDONUCLEASE"/>
    <property type="match status" value="1"/>
</dbReference>
<evidence type="ECO:0000256" key="13">
    <source>
        <dbReference type="ARBA" id="ARBA00023136"/>
    </source>
</evidence>
<dbReference type="SUPFAM" id="SSF55608">
    <property type="entry name" value="Homing endonucleases"/>
    <property type="match status" value="2"/>
</dbReference>
<reference evidence="17 18" key="1">
    <citation type="submission" date="2016-04" db="EMBL/GenBank/DDBJ databases">
        <title>Draft genome of Fonsecaea erecta CBS 125763.</title>
        <authorList>
            <person name="Weiss V.A."/>
            <person name="Vicente V.A."/>
            <person name="Raittz R.T."/>
            <person name="Moreno L.F."/>
            <person name="De Souza E.M."/>
            <person name="Pedrosa F.O."/>
            <person name="Steffens M.B."/>
            <person name="Faoro H."/>
            <person name="Tadra-Sfeir M.Z."/>
            <person name="Najafzadeh M.J."/>
            <person name="Felipe M.S."/>
            <person name="Teixeira M."/>
            <person name="Sun J."/>
            <person name="Xi L."/>
            <person name="Gomes R."/>
            <person name="De Azevedo C.M."/>
            <person name="Salgado C.G."/>
            <person name="Da Silva M.B."/>
            <person name="Nascimento M.F."/>
            <person name="Queiroz-Telles F."/>
            <person name="Attili D.S."/>
            <person name="Gorbushina A."/>
        </authorList>
    </citation>
    <scope>NUCLEOTIDE SEQUENCE [LARGE SCALE GENOMIC DNA]</scope>
    <source>
        <strain evidence="17 18">CBS 125763</strain>
    </source>
</reference>
<dbReference type="FunFam" id="2.40.30.20:FF:000002">
    <property type="entry name" value="V-type proton ATPase catalytic subunit A"/>
    <property type="match status" value="1"/>
</dbReference>
<keyword evidence="7" id="KW-0375">Hydrogen ion transport</keyword>
<evidence type="ECO:0000256" key="4">
    <source>
        <dbReference type="ARBA" id="ARBA00022448"/>
    </source>
</evidence>
<dbReference type="PANTHER" id="PTHR43607">
    <property type="entry name" value="V-TYPE PROTON ATPASE CATALYTIC SUBUNIT A"/>
    <property type="match status" value="1"/>
</dbReference>
<dbReference type="InterPro" id="IPR024034">
    <property type="entry name" value="ATPase_F1/V1_b/a_C"/>
</dbReference>
<comment type="similarity">
    <text evidence="1">Belongs to the ATPase alpha/beta chains family.</text>
</comment>
<dbReference type="OrthoDB" id="1676488at2759"/>
<comment type="catalytic activity">
    <reaction evidence="15">
        <text>ATP + H2O + 4 H(+)(in) = ADP + phosphate + 5 H(+)(out)</text>
        <dbReference type="Rhea" id="RHEA:57720"/>
        <dbReference type="ChEBI" id="CHEBI:15377"/>
        <dbReference type="ChEBI" id="CHEBI:15378"/>
        <dbReference type="ChEBI" id="CHEBI:30616"/>
        <dbReference type="ChEBI" id="CHEBI:43474"/>
        <dbReference type="ChEBI" id="CHEBI:456216"/>
        <dbReference type="EC" id="7.1.2.2"/>
    </reaction>
</comment>
<keyword evidence="8" id="KW-0068">Autocatalytic cleavage</keyword>
<protein>
    <recommendedName>
        <fullName evidence="3">V-type proton ATPase catalytic subunit A</fullName>
        <ecNumber evidence="2">7.1.2.2</ecNumber>
    </recommendedName>
</protein>
<evidence type="ECO:0000259" key="16">
    <source>
        <dbReference type="PROSITE" id="PS50819"/>
    </source>
</evidence>
<keyword evidence="12" id="KW-0406">Ion transport</keyword>
<dbReference type="SMART" id="SM00306">
    <property type="entry name" value="HintN"/>
    <property type="match status" value="1"/>
</dbReference>
<dbReference type="PROSITE" id="PS50818">
    <property type="entry name" value="INTEIN_C_TER"/>
    <property type="match status" value="1"/>
</dbReference>
<keyword evidence="6" id="KW-0547">Nucleotide-binding</keyword>
<dbReference type="CDD" id="cd01134">
    <property type="entry name" value="V_A-ATPase_A"/>
    <property type="match status" value="1"/>
</dbReference>
<dbReference type="Gene3D" id="2.40.50.100">
    <property type="match status" value="1"/>
</dbReference>
<dbReference type="InterPro" id="IPR007868">
    <property type="entry name" value="Hom_end_hint"/>
</dbReference>
<dbReference type="CDD" id="cd18111">
    <property type="entry name" value="ATP-synt_V_A-type_alpha_C"/>
    <property type="match status" value="1"/>
</dbReference>
<dbReference type="Pfam" id="PF05203">
    <property type="entry name" value="Hom_end_hint"/>
    <property type="match status" value="1"/>
</dbReference>
<gene>
    <name evidence="17" type="ORF">AYL99_00733</name>
</gene>
<dbReference type="PRINTS" id="PR00379">
    <property type="entry name" value="INTEIN"/>
</dbReference>
<dbReference type="GO" id="GO:0007035">
    <property type="term" value="P:vacuolar acidification"/>
    <property type="evidence" value="ECO:0007669"/>
    <property type="project" value="EnsemblFungi"/>
</dbReference>
<keyword evidence="18" id="KW-1185">Reference proteome</keyword>
<dbReference type="InterPro" id="IPR031686">
    <property type="entry name" value="ATP-synth_a_Xtn"/>
</dbReference>
<keyword evidence="13" id="KW-0472">Membrane</keyword>
<evidence type="ECO:0000256" key="12">
    <source>
        <dbReference type="ARBA" id="ARBA00023065"/>
    </source>
</evidence>
<evidence type="ECO:0000256" key="6">
    <source>
        <dbReference type="ARBA" id="ARBA00022741"/>
    </source>
</evidence>
<evidence type="ECO:0000256" key="7">
    <source>
        <dbReference type="ARBA" id="ARBA00022781"/>
    </source>
</evidence>
<dbReference type="InterPro" id="IPR023366">
    <property type="entry name" value="ATP_synth_asu-like_sf"/>
</dbReference>
<evidence type="ECO:0000256" key="5">
    <source>
        <dbReference type="ARBA" id="ARBA00022554"/>
    </source>
</evidence>
<dbReference type="Gene3D" id="3.40.50.300">
    <property type="entry name" value="P-loop containing nucleotide triphosphate hydrolases"/>
    <property type="match status" value="2"/>
</dbReference>
<dbReference type="InterPro" id="IPR055190">
    <property type="entry name" value="ATP-synt_VA_C"/>
</dbReference>
<keyword evidence="9" id="KW-0067">ATP-binding</keyword>
<evidence type="ECO:0000256" key="3">
    <source>
        <dbReference type="ARBA" id="ARBA00018860"/>
    </source>
</evidence>
<dbReference type="Gene3D" id="2.170.16.10">
    <property type="entry name" value="Hedgehog/Intein (Hint) domain"/>
    <property type="match status" value="1"/>
</dbReference>
<dbReference type="GO" id="GO:0003677">
    <property type="term" value="F:DNA binding"/>
    <property type="evidence" value="ECO:0007669"/>
    <property type="project" value="InterPro"/>
</dbReference>
<comment type="caution">
    <text evidence="17">The sequence shown here is derived from an EMBL/GenBank/DDBJ whole genome shotgun (WGS) entry which is preliminary data.</text>
</comment>
<evidence type="ECO:0000256" key="2">
    <source>
        <dbReference type="ARBA" id="ARBA00012473"/>
    </source>
</evidence>
<keyword evidence="11" id="KW-0651">Protein splicing</keyword>
<evidence type="ECO:0000256" key="14">
    <source>
        <dbReference type="ARBA" id="ARBA00029427"/>
    </source>
</evidence>
<dbReference type="InterPro" id="IPR036844">
    <property type="entry name" value="Hint_dom_sf"/>
</dbReference>
<keyword evidence="5" id="KW-0926">Vacuole</keyword>
<sequence>MLGFGRPRLKHKKSVIEFITGKSIDDLATLSDLRFLHVQLGLPALIEDDLDEGELAGPSSDNSSSVFAFPQPLQTLHTTARTYRRMPASKESGIGDDHQNGTVFSVSGPVIVAENMIGVAMYELCKVGHDALVGEVIRIEADKATIQVYEETAGVTVGDPVLRTGKPLSVELGPGLMETIYDGIQRPLKTIAGDTNSIYIPRGISVPSLDRKKKWAFTPTMKEGDHISGGDVWGKVVENSLVNEHRILLPPRARGTIKKIAPKGDYTVDEPLLTLEFNGETKEYPMMHTWPVRVPRPVNERLQADSPFIVGQRVLDALFPSVQGGTVCIPGAFGCGKTVISQSVSKFSNSDIIVYVGCFAAGTPVMMADGTNMNIEDITVGDSVMGKDGKPRVVQALPRGEDTMYEVGVKTQHRNETFREVSYTCNATHLLVLKTPQHVRITDHRIRGKMQSSVCYFTYDTRRFITEGGLRGVRKLKQVTKSFQHDTHGGGKKARRLAEEFAATIPREDFHWTLEARDVDSLGVHVRKATQQLISPVLLQNERLNSLLVGQGCDGRLAPQMAYLLGFWVGDGHHAGSKMSVDPNDEELVDRLEDYGKKFDLETTLVRNYKYYNVSVKGVLVGKVAASGTERVTHSPRRRTVMGEIMGEMADGDSGLINSPLSGRGSGVENDAVDFALPPPGRTVLGEIDANRSKPATSIPAAFGVAKNLGPNYYEGRDLTVELRGKGMCTKTNRNLNTNNIFWDMVLATGVRGPADGQRKVVPLWLASETFEVREHFLAGLIDSDGYVKLNDNERSATVKTIYPAVCEGLVRVARSLGLRVSVCVEEEKTVQGVSHRKAFCVYMSADGILDSVLSKCALPRKTTGDPGSVERKAQPVYFDVVEKPAAPYYGITLADDSDHQFLLSNLMLVHNCGERGNEMAEVLMDFPELSITIDGRKEPIMKRTCLIANTSNMPVAAREASIYTGITVAEYFRDQGKAVAMMADSSSRWAEALREISGRLGEMPADQGFPAYLSAKLASFYERAGAATALGSPERNGSISIVGAVSPPGGDFSDPVTSATLGIVQVFWGLDKKLAQRKHFPSVNTSLSYSKYTTILDRFYAKDHPEFPRLRDRIKELLTNSEDLDQVVQLVGKSALGDSDKIVLDVAAMLKDDFLQQNGYSDYDQFCPLWKTEYMMKAFMQFHDEAQKAVSSGLSWAKVRETTSEIQHGLRSMKFELPDGQEEVSGKYDRLLQQMSEKFASVSDE</sequence>
<keyword evidence="10" id="KW-1278">Translocase</keyword>
<dbReference type="GO" id="GO:0016539">
    <property type="term" value="P:intein-mediated protein splicing"/>
    <property type="evidence" value="ECO:0007669"/>
    <property type="project" value="InterPro"/>
</dbReference>
<dbReference type="EMBL" id="LVYI01000001">
    <property type="protein sequence ID" value="OAP64761.1"/>
    <property type="molecule type" value="Genomic_DNA"/>
</dbReference>
<evidence type="ECO:0000313" key="18">
    <source>
        <dbReference type="Proteomes" id="UP000078343"/>
    </source>
</evidence>
<proteinExistence type="inferred from homology"/>
<evidence type="ECO:0000256" key="11">
    <source>
        <dbReference type="ARBA" id="ARBA00023000"/>
    </source>
</evidence>
<dbReference type="InterPro" id="IPR030934">
    <property type="entry name" value="Intein_C"/>
</dbReference>
<dbReference type="GO" id="GO:0046034">
    <property type="term" value="P:ATP metabolic process"/>
    <property type="evidence" value="ECO:0007669"/>
    <property type="project" value="InterPro"/>
</dbReference>
<dbReference type="Gene3D" id="1.10.1140.10">
    <property type="entry name" value="Bovine Mitochondrial F1-atpase, Atp Synthase Beta Chain, Chain D, domain 3"/>
    <property type="match status" value="1"/>
</dbReference>
<name>A0A178ZZK1_9EURO</name>
<dbReference type="STRING" id="1367422.A0A178ZZK1"/>
<dbReference type="GO" id="GO:0000329">
    <property type="term" value="C:fungal-type vacuole membrane"/>
    <property type="evidence" value="ECO:0007669"/>
    <property type="project" value="EnsemblFungi"/>
</dbReference>
<comment type="subcellular location">
    <subcellularLocation>
        <location evidence="14">Vacuole membrane</location>
        <topology evidence="14">Peripheral membrane protein</topology>
        <orientation evidence="14">Cytoplasmic side</orientation>
    </subcellularLocation>
</comment>
<evidence type="ECO:0000256" key="8">
    <source>
        <dbReference type="ARBA" id="ARBA00022813"/>
    </source>
</evidence>
<evidence type="ECO:0000256" key="10">
    <source>
        <dbReference type="ARBA" id="ARBA00022967"/>
    </source>
</evidence>
<dbReference type="RefSeq" id="XP_018698128.1">
    <property type="nucleotide sequence ID" value="XM_018832249.1"/>
</dbReference>
<dbReference type="SUPFAM" id="SSF47917">
    <property type="entry name" value="C-terminal domain of alpha and beta subunits of F1 ATP synthase"/>
    <property type="match status" value="1"/>
</dbReference>
<dbReference type="SUPFAM" id="SSF52540">
    <property type="entry name" value="P-loop containing nucleoside triphosphate hydrolases"/>
    <property type="match status" value="2"/>
</dbReference>
<dbReference type="InterPro" id="IPR036121">
    <property type="entry name" value="ATPase_F1/V1/A1_a/bsu_N_sf"/>
</dbReference>
<evidence type="ECO:0000256" key="9">
    <source>
        <dbReference type="ARBA" id="ARBA00022840"/>
    </source>
</evidence>
<dbReference type="GO" id="GO:0000221">
    <property type="term" value="C:vacuolar proton-transporting V-type ATPase, V1 domain"/>
    <property type="evidence" value="ECO:0007669"/>
    <property type="project" value="EnsemblFungi"/>
</dbReference>
<dbReference type="InterPro" id="IPR020003">
    <property type="entry name" value="ATPase_a/bsu_AS"/>
</dbReference>
<dbReference type="InterPro" id="IPR006142">
    <property type="entry name" value="INTEIN"/>
</dbReference>
<dbReference type="GO" id="GO:0004519">
    <property type="term" value="F:endonuclease activity"/>
    <property type="evidence" value="ECO:0007669"/>
    <property type="project" value="InterPro"/>
</dbReference>
<feature type="domain" description="DOD-type homing endonuclease" evidence="16">
    <location>
        <begin position="564"/>
        <end position="819"/>
    </location>
</feature>
<dbReference type="EC" id="7.1.2.2" evidence="2"/>
<dbReference type="Pfam" id="PF02874">
    <property type="entry name" value="ATP-synt_ab_N"/>
    <property type="match status" value="1"/>
</dbReference>
<dbReference type="FunFam" id="1.10.1140.10:FF:000003">
    <property type="entry name" value="Vacuolar ATP synthase catalytic subunit A"/>
    <property type="match status" value="1"/>
</dbReference>
<dbReference type="GO" id="GO:0046961">
    <property type="term" value="F:proton-transporting ATPase activity, rotational mechanism"/>
    <property type="evidence" value="ECO:0007669"/>
    <property type="project" value="EnsemblFungi"/>
</dbReference>
<keyword evidence="4" id="KW-0813">Transport</keyword>
<evidence type="ECO:0000256" key="1">
    <source>
        <dbReference type="ARBA" id="ARBA00008936"/>
    </source>
</evidence>
<dbReference type="FunFam" id="2.40.50.100:FF:000008">
    <property type="entry name" value="V-type proton ATPase catalytic subunit A"/>
    <property type="match status" value="1"/>
</dbReference>
<dbReference type="InterPro" id="IPR022878">
    <property type="entry name" value="V-ATPase_asu"/>
</dbReference>
<dbReference type="Pfam" id="PF05204">
    <property type="entry name" value="Hom_end"/>
    <property type="match status" value="1"/>
</dbReference>
<accession>A0A178ZZK1</accession>
<dbReference type="SUPFAM" id="SSF50615">
    <property type="entry name" value="N-terminal domain of alpha and beta subunits of F1 ATP synthase"/>
    <property type="match status" value="1"/>
</dbReference>
<dbReference type="AlphaFoldDB" id="A0A178ZZK1"/>
<evidence type="ECO:0000256" key="15">
    <source>
        <dbReference type="ARBA" id="ARBA00048383"/>
    </source>
</evidence>
<dbReference type="CDD" id="cd18119">
    <property type="entry name" value="ATP-synt_V_A-type_alpha_N"/>
    <property type="match status" value="1"/>
</dbReference>
<dbReference type="GO" id="GO:0005524">
    <property type="term" value="F:ATP binding"/>
    <property type="evidence" value="ECO:0007669"/>
    <property type="project" value="UniProtKB-KW"/>
</dbReference>
<dbReference type="InterPro" id="IPR003587">
    <property type="entry name" value="Hint_dom_N"/>
</dbReference>
<dbReference type="InterPro" id="IPR027434">
    <property type="entry name" value="Homing_endonucl"/>
</dbReference>
<dbReference type="Gene3D" id="2.40.30.20">
    <property type="match status" value="1"/>
</dbReference>
<dbReference type="Pfam" id="PF16886">
    <property type="entry name" value="ATP-synt_ab_Xtn"/>
    <property type="match status" value="1"/>
</dbReference>
<dbReference type="PANTHER" id="PTHR43607:SF1">
    <property type="entry name" value="H(+)-TRANSPORTING TWO-SECTOR ATPASE"/>
    <property type="match status" value="1"/>
</dbReference>
<dbReference type="InterPro" id="IPR004100">
    <property type="entry name" value="ATPase_F1/V1/A1_a/bsu_N"/>
</dbReference>
<evidence type="ECO:0000313" key="17">
    <source>
        <dbReference type="EMBL" id="OAP64761.1"/>
    </source>
</evidence>
<dbReference type="InterPro" id="IPR007869">
    <property type="entry name" value="Homing_endonuc_PI-Sce"/>
</dbReference>
<dbReference type="InterPro" id="IPR027417">
    <property type="entry name" value="P-loop_NTPase"/>
</dbReference>
<dbReference type="SUPFAM" id="SSF51294">
    <property type="entry name" value="Hedgehog/intein (Hint) domain"/>
    <property type="match status" value="1"/>
</dbReference>
<dbReference type="GeneID" id="30004903"/>